<dbReference type="PANTHER" id="PTHR31431">
    <property type="entry name" value="NUCLEOPORIN NUP188 HOMOLOG"/>
    <property type="match status" value="1"/>
</dbReference>
<dbReference type="InterPro" id="IPR018864">
    <property type="entry name" value="Nucleoporin_Nup188_N"/>
</dbReference>
<feature type="domain" description="Nucleoporin Nup188 N-terminal" evidence="1">
    <location>
        <begin position="114"/>
        <end position="225"/>
    </location>
</feature>
<accession>A0AAV1R7W0</accession>
<dbReference type="InterPro" id="IPR044840">
    <property type="entry name" value="Nup188"/>
</dbReference>
<sequence>MLSPFKTKGTSTIFAVKKLANNTVKPILEEAILKEPDSKPKKNLFTIIRWAEDHPIDTSIAPDNLLWGRLHKGHKSLSMSNTKTVDSSLWFDSFASILTDLENSSLSSDLPPHLAKKLKENHAWFVETASLFKKPNAKSREALNSAEIKIGYHEIPVKPELKDKALRISSYLCLDEVQSYILVERSLERDDLAVDFMVEDYLHVVLLQYYIERQCLLKCTRRILMHACKSHHA</sequence>
<dbReference type="GO" id="GO:0006606">
    <property type="term" value="P:protein import into nucleus"/>
    <property type="evidence" value="ECO:0007669"/>
    <property type="project" value="TreeGrafter"/>
</dbReference>
<dbReference type="PANTHER" id="PTHR31431:SF1">
    <property type="entry name" value="NUCLEOPORIN NUP188"/>
    <property type="match status" value="1"/>
</dbReference>
<gene>
    <name evidence="2" type="ORF">DCAF_LOCUS7298</name>
</gene>
<evidence type="ECO:0000313" key="3">
    <source>
        <dbReference type="Proteomes" id="UP001314170"/>
    </source>
</evidence>
<organism evidence="2 3">
    <name type="scientific">Dovyalis caffra</name>
    <dbReference type="NCBI Taxonomy" id="77055"/>
    <lineage>
        <taxon>Eukaryota</taxon>
        <taxon>Viridiplantae</taxon>
        <taxon>Streptophyta</taxon>
        <taxon>Embryophyta</taxon>
        <taxon>Tracheophyta</taxon>
        <taxon>Spermatophyta</taxon>
        <taxon>Magnoliopsida</taxon>
        <taxon>eudicotyledons</taxon>
        <taxon>Gunneridae</taxon>
        <taxon>Pentapetalae</taxon>
        <taxon>rosids</taxon>
        <taxon>fabids</taxon>
        <taxon>Malpighiales</taxon>
        <taxon>Salicaceae</taxon>
        <taxon>Flacourtieae</taxon>
        <taxon>Dovyalis</taxon>
    </lineage>
</organism>
<dbReference type="GO" id="GO:0044611">
    <property type="term" value="C:nuclear pore inner ring"/>
    <property type="evidence" value="ECO:0007669"/>
    <property type="project" value="TreeGrafter"/>
</dbReference>
<evidence type="ECO:0000259" key="1">
    <source>
        <dbReference type="Pfam" id="PF10487"/>
    </source>
</evidence>
<dbReference type="GO" id="GO:0006405">
    <property type="term" value="P:RNA export from nucleus"/>
    <property type="evidence" value="ECO:0007669"/>
    <property type="project" value="TreeGrafter"/>
</dbReference>
<name>A0AAV1R7W0_9ROSI</name>
<dbReference type="EMBL" id="CAWUPB010000913">
    <property type="protein sequence ID" value="CAK7329543.1"/>
    <property type="molecule type" value="Genomic_DNA"/>
</dbReference>
<comment type="caution">
    <text evidence="2">The sequence shown here is derived from an EMBL/GenBank/DDBJ whole genome shotgun (WGS) entry which is preliminary data.</text>
</comment>
<dbReference type="Proteomes" id="UP001314170">
    <property type="component" value="Unassembled WGS sequence"/>
</dbReference>
<dbReference type="AlphaFoldDB" id="A0AAV1R7W0"/>
<keyword evidence="3" id="KW-1185">Reference proteome</keyword>
<proteinExistence type="predicted"/>
<evidence type="ECO:0000313" key="2">
    <source>
        <dbReference type="EMBL" id="CAK7329543.1"/>
    </source>
</evidence>
<protein>
    <recommendedName>
        <fullName evidence="1">Nucleoporin Nup188 N-terminal domain-containing protein</fullName>
    </recommendedName>
</protein>
<reference evidence="2 3" key="1">
    <citation type="submission" date="2024-01" db="EMBL/GenBank/DDBJ databases">
        <authorList>
            <person name="Waweru B."/>
        </authorList>
    </citation>
    <scope>NUCLEOTIDE SEQUENCE [LARGE SCALE GENOMIC DNA]</scope>
</reference>
<dbReference type="GO" id="GO:0017056">
    <property type="term" value="F:structural constituent of nuclear pore"/>
    <property type="evidence" value="ECO:0007669"/>
    <property type="project" value="InterPro"/>
</dbReference>
<dbReference type="Pfam" id="PF10487">
    <property type="entry name" value="Nup188_N"/>
    <property type="match status" value="1"/>
</dbReference>